<evidence type="ECO:0000313" key="2">
    <source>
        <dbReference type="EMBL" id="PWY86297.1"/>
    </source>
</evidence>
<name>A0A317WML7_9EURO</name>
<feature type="region of interest" description="Disordered" evidence="1">
    <location>
        <begin position="1"/>
        <end position="34"/>
    </location>
</feature>
<dbReference type="GeneID" id="37068769"/>
<organism evidence="2 3">
    <name type="scientific">Aspergillus heteromorphus CBS 117.55</name>
    <dbReference type="NCBI Taxonomy" id="1448321"/>
    <lineage>
        <taxon>Eukaryota</taxon>
        <taxon>Fungi</taxon>
        <taxon>Dikarya</taxon>
        <taxon>Ascomycota</taxon>
        <taxon>Pezizomycotina</taxon>
        <taxon>Eurotiomycetes</taxon>
        <taxon>Eurotiomycetidae</taxon>
        <taxon>Eurotiales</taxon>
        <taxon>Aspergillaceae</taxon>
        <taxon>Aspergillus</taxon>
        <taxon>Aspergillus subgen. Circumdati</taxon>
    </lineage>
</organism>
<dbReference type="AlphaFoldDB" id="A0A317WML7"/>
<keyword evidence="3" id="KW-1185">Reference proteome</keyword>
<comment type="caution">
    <text evidence="2">The sequence shown here is derived from an EMBL/GenBank/DDBJ whole genome shotgun (WGS) entry which is preliminary data.</text>
</comment>
<dbReference type="VEuPathDB" id="FungiDB:BO70DRAFT_395399"/>
<reference evidence="2 3" key="1">
    <citation type="submission" date="2016-12" db="EMBL/GenBank/DDBJ databases">
        <title>The genomes of Aspergillus section Nigri reveals drivers in fungal speciation.</title>
        <authorList>
            <consortium name="DOE Joint Genome Institute"/>
            <person name="Vesth T.C."/>
            <person name="Nybo J."/>
            <person name="Theobald S."/>
            <person name="Brandl J."/>
            <person name="Frisvad J.C."/>
            <person name="Nielsen K.F."/>
            <person name="Lyhne E.K."/>
            <person name="Kogle M.E."/>
            <person name="Kuo A."/>
            <person name="Riley R."/>
            <person name="Clum A."/>
            <person name="Nolan M."/>
            <person name="Lipzen A."/>
            <person name="Salamov A."/>
            <person name="Henrissat B."/>
            <person name="Wiebenga A."/>
            <person name="De Vries R.P."/>
            <person name="Grigoriev I.V."/>
            <person name="Mortensen U.H."/>
            <person name="Andersen M.R."/>
            <person name="Baker S.E."/>
        </authorList>
    </citation>
    <scope>NUCLEOTIDE SEQUENCE [LARGE SCALE GENOMIC DNA]</scope>
    <source>
        <strain evidence="2 3">CBS 117.55</strain>
    </source>
</reference>
<accession>A0A317WML7</accession>
<dbReference type="Proteomes" id="UP000247233">
    <property type="component" value="Unassembled WGS sequence"/>
</dbReference>
<evidence type="ECO:0000313" key="3">
    <source>
        <dbReference type="Proteomes" id="UP000247233"/>
    </source>
</evidence>
<feature type="compositionally biased region" description="Polar residues" evidence="1">
    <location>
        <begin position="1"/>
        <end position="19"/>
    </location>
</feature>
<gene>
    <name evidence="2" type="ORF">BO70DRAFT_395399</name>
</gene>
<evidence type="ECO:0000256" key="1">
    <source>
        <dbReference type="SAM" id="MobiDB-lite"/>
    </source>
</evidence>
<proteinExistence type="predicted"/>
<dbReference type="RefSeq" id="XP_025400849.1">
    <property type="nucleotide sequence ID" value="XM_025546532.1"/>
</dbReference>
<dbReference type="OrthoDB" id="3941138at2759"/>
<sequence length="108" mass="11884">MTFATAINNEGQSSITSRHGLSAEKHAEDSTDVPAKAAIVNDGEEAIGDDSKILAFDHTHRKLKPRHIQLIGIGGTIGTVLLQGAERRLFQSSLMAQRNHMDYDYPWL</sequence>
<dbReference type="EMBL" id="MSFL01000008">
    <property type="protein sequence ID" value="PWY86297.1"/>
    <property type="molecule type" value="Genomic_DNA"/>
</dbReference>
<protein>
    <submittedName>
        <fullName evidence="2">Uncharacterized protein</fullName>
    </submittedName>
</protein>
<dbReference type="STRING" id="1448321.A0A317WML7"/>